<feature type="domain" description="HTH hxlR-type" evidence="4">
    <location>
        <begin position="26"/>
        <end position="124"/>
    </location>
</feature>
<sequence length="135" mass="15115">MNKMAGKTVGERVIVVMGMAFSREDCPVRDVIDNIGGKWNTLMILALADGPMRFSALRRLIPDISQRMLTQTLRDLQRDGYIGREVFPTQPPSVEYRLTPLGQSFLVLVKGLVDWSKEHHDAIRAARAEYDAAAA</sequence>
<dbReference type="Proteomes" id="UP000585507">
    <property type="component" value="Unassembled WGS sequence"/>
</dbReference>
<keyword evidence="6" id="KW-1185">Reference proteome</keyword>
<dbReference type="Pfam" id="PF01638">
    <property type="entry name" value="HxlR"/>
    <property type="match status" value="1"/>
</dbReference>
<evidence type="ECO:0000313" key="6">
    <source>
        <dbReference type="Proteomes" id="UP000585507"/>
    </source>
</evidence>
<evidence type="ECO:0000256" key="2">
    <source>
        <dbReference type="ARBA" id="ARBA00023125"/>
    </source>
</evidence>
<dbReference type="InterPro" id="IPR036388">
    <property type="entry name" value="WH-like_DNA-bd_sf"/>
</dbReference>
<dbReference type="PANTHER" id="PTHR33204:SF39">
    <property type="entry name" value="TRANSCRIPTIONAL REGULATORY PROTEIN"/>
    <property type="match status" value="1"/>
</dbReference>
<evidence type="ECO:0000256" key="1">
    <source>
        <dbReference type="ARBA" id="ARBA00023015"/>
    </source>
</evidence>
<keyword evidence="2 5" id="KW-0238">DNA-binding</keyword>
<reference evidence="5 6" key="1">
    <citation type="submission" date="2020-08" db="EMBL/GenBank/DDBJ databases">
        <title>Genomic Encyclopedia of Type Strains, Phase IV (KMG-V): Genome sequencing to study the core and pangenomes of soil and plant-associated prokaryotes.</title>
        <authorList>
            <person name="Whitman W."/>
        </authorList>
    </citation>
    <scope>NUCLEOTIDE SEQUENCE [LARGE SCALE GENOMIC DNA]</scope>
    <source>
        <strain evidence="5 6">SEMIA 4084</strain>
    </source>
</reference>
<dbReference type="GO" id="GO:0003677">
    <property type="term" value="F:DNA binding"/>
    <property type="evidence" value="ECO:0007669"/>
    <property type="project" value="UniProtKB-KW"/>
</dbReference>
<protein>
    <submittedName>
        <fullName evidence="5">DNA-binding HxlR family transcriptional regulator</fullName>
    </submittedName>
</protein>
<dbReference type="PANTHER" id="PTHR33204">
    <property type="entry name" value="TRANSCRIPTIONAL REGULATOR, MARR FAMILY"/>
    <property type="match status" value="1"/>
</dbReference>
<dbReference type="RefSeq" id="WP_018324351.1">
    <property type="nucleotide sequence ID" value="NZ_JACHBK010000003.1"/>
</dbReference>
<comment type="caution">
    <text evidence="5">The sequence shown here is derived from an EMBL/GenBank/DDBJ whole genome shotgun (WGS) entry which is preliminary data.</text>
</comment>
<proteinExistence type="predicted"/>
<evidence type="ECO:0000313" key="5">
    <source>
        <dbReference type="EMBL" id="MBB5535074.1"/>
    </source>
</evidence>
<evidence type="ECO:0000256" key="3">
    <source>
        <dbReference type="ARBA" id="ARBA00023163"/>
    </source>
</evidence>
<dbReference type="Gene3D" id="1.10.10.10">
    <property type="entry name" value="Winged helix-like DNA-binding domain superfamily/Winged helix DNA-binding domain"/>
    <property type="match status" value="1"/>
</dbReference>
<dbReference type="EMBL" id="JACHBK010000003">
    <property type="protein sequence ID" value="MBB5535074.1"/>
    <property type="molecule type" value="Genomic_DNA"/>
</dbReference>
<dbReference type="AlphaFoldDB" id="A0A7W8UA88"/>
<name>A0A7W8UA88_9HYPH</name>
<organism evidence="5 6">
    <name type="scientific">Rhizobium giardinii</name>
    <dbReference type="NCBI Taxonomy" id="56731"/>
    <lineage>
        <taxon>Bacteria</taxon>
        <taxon>Pseudomonadati</taxon>
        <taxon>Pseudomonadota</taxon>
        <taxon>Alphaproteobacteria</taxon>
        <taxon>Hyphomicrobiales</taxon>
        <taxon>Rhizobiaceae</taxon>
        <taxon>Rhizobium/Agrobacterium group</taxon>
        <taxon>Rhizobium</taxon>
    </lineage>
</organism>
<keyword evidence="3" id="KW-0804">Transcription</keyword>
<dbReference type="InterPro" id="IPR036390">
    <property type="entry name" value="WH_DNA-bd_sf"/>
</dbReference>
<dbReference type="SUPFAM" id="SSF46785">
    <property type="entry name" value="Winged helix' DNA-binding domain"/>
    <property type="match status" value="1"/>
</dbReference>
<evidence type="ECO:0000259" key="4">
    <source>
        <dbReference type="PROSITE" id="PS51118"/>
    </source>
</evidence>
<keyword evidence="1" id="KW-0805">Transcription regulation</keyword>
<dbReference type="InterPro" id="IPR002577">
    <property type="entry name" value="HTH_HxlR"/>
</dbReference>
<dbReference type="PROSITE" id="PS51118">
    <property type="entry name" value="HTH_HXLR"/>
    <property type="match status" value="1"/>
</dbReference>
<accession>A0A7W8UA88</accession>
<gene>
    <name evidence="5" type="ORF">GGD55_001757</name>
</gene>